<name>A0ABS1KNC4_9BACT</name>
<feature type="signal peptide" evidence="1">
    <location>
        <begin position="1"/>
        <end position="25"/>
    </location>
</feature>
<sequence>MKKLKHIFHRTVASALLVLILIAFACQDNKVDPVFHKSPAERSLESINSLRELLKASEDGWIVSYKPSKNETGSYQFVFKFLKDSIVEAASDFSQNDLNPVRSEYTVLQGSTTKLSFSTFGALHRLSDSDFSPIPGDRGAGLKGDFEFLYYGQNAGGDLIFRTNRTQDTVIFRKSTPGALNDLAQSYANLGRLTGRRSVYRTLQETNGNKIVKSAFDLPYDARVIMIQSVEQMVVGATLISSYYDGYVTGYGLTPQGIFLDSVKLSNGSFIKNVAFSYDATRNRFAATLKGGAELSIGDADGPIVPVNGQKFMLDPTLTSSLAFFYGDEDLGGLTTPEFNRLFEKVSDIGLAPRFSFAMQVTYNGTKIDFISMPGTASVTNSTVRPLLVFEDKGDRLVMKRNGFRDPDSVVKPANEALYNEFMDFITDPEGFYVENLGRVTRYSNLIFTFTSVKDPSVRFGMYHVAR</sequence>
<protein>
    <submittedName>
        <fullName evidence="2">DUF4302 domain-containing protein</fullName>
    </submittedName>
</protein>
<proteinExistence type="predicted"/>
<dbReference type="Proteomes" id="UP000613030">
    <property type="component" value="Unassembled WGS sequence"/>
</dbReference>
<gene>
    <name evidence="2" type="ORF">JI741_05930</name>
</gene>
<organism evidence="2 3">
    <name type="scientific">Chryseolinea lacunae</name>
    <dbReference type="NCBI Taxonomy" id="2801331"/>
    <lineage>
        <taxon>Bacteria</taxon>
        <taxon>Pseudomonadati</taxon>
        <taxon>Bacteroidota</taxon>
        <taxon>Cytophagia</taxon>
        <taxon>Cytophagales</taxon>
        <taxon>Fulvivirgaceae</taxon>
        <taxon>Chryseolinea</taxon>
    </lineage>
</organism>
<comment type="caution">
    <text evidence="2">The sequence shown here is derived from an EMBL/GenBank/DDBJ whole genome shotgun (WGS) entry which is preliminary data.</text>
</comment>
<keyword evidence="1" id="KW-0732">Signal</keyword>
<dbReference type="PROSITE" id="PS51257">
    <property type="entry name" value="PROKAR_LIPOPROTEIN"/>
    <property type="match status" value="1"/>
</dbReference>
<feature type="chain" id="PRO_5045088174" evidence="1">
    <location>
        <begin position="26"/>
        <end position="467"/>
    </location>
</feature>
<evidence type="ECO:0000313" key="3">
    <source>
        <dbReference type="Proteomes" id="UP000613030"/>
    </source>
</evidence>
<dbReference type="Pfam" id="PF14135">
    <property type="entry name" value="DUF4302"/>
    <property type="match status" value="1"/>
</dbReference>
<evidence type="ECO:0000313" key="2">
    <source>
        <dbReference type="EMBL" id="MBL0740747.1"/>
    </source>
</evidence>
<keyword evidence="3" id="KW-1185">Reference proteome</keyword>
<dbReference type="InterPro" id="IPR025396">
    <property type="entry name" value="DUF4302"/>
</dbReference>
<reference evidence="2 3" key="1">
    <citation type="submission" date="2021-01" db="EMBL/GenBank/DDBJ databases">
        <title>Chryseolinea sp. Jin1 Genome sequencing and assembly.</title>
        <authorList>
            <person name="Kim I."/>
        </authorList>
    </citation>
    <scope>NUCLEOTIDE SEQUENCE [LARGE SCALE GENOMIC DNA]</scope>
    <source>
        <strain evidence="2 3">Jin1</strain>
    </source>
</reference>
<dbReference type="RefSeq" id="WP_202008130.1">
    <property type="nucleotide sequence ID" value="NZ_JAERRB010000002.1"/>
</dbReference>
<evidence type="ECO:0000256" key="1">
    <source>
        <dbReference type="SAM" id="SignalP"/>
    </source>
</evidence>
<accession>A0ABS1KNC4</accession>
<dbReference type="EMBL" id="JAERRB010000002">
    <property type="protein sequence ID" value="MBL0740747.1"/>
    <property type="molecule type" value="Genomic_DNA"/>
</dbReference>